<accession>E1ZZ95</accession>
<organism evidence="3">
    <name type="scientific">Camponotus floridanus</name>
    <name type="common">Florida carpenter ant</name>
    <dbReference type="NCBI Taxonomy" id="104421"/>
    <lineage>
        <taxon>Eukaryota</taxon>
        <taxon>Metazoa</taxon>
        <taxon>Ecdysozoa</taxon>
        <taxon>Arthropoda</taxon>
        <taxon>Hexapoda</taxon>
        <taxon>Insecta</taxon>
        <taxon>Pterygota</taxon>
        <taxon>Neoptera</taxon>
        <taxon>Endopterygota</taxon>
        <taxon>Hymenoptera</taxon>
        <taxon>Apocrita</taxon>
        <taxon>Aculeata</taxon>
        <taxon>Formicoidea</taxon>
        <taxon>Formicidae</taxon>
        <taxon>Formicinae</taxon>
        <taxon>Camponotus</taxon>
    </lineage>
</organism>
<keyword evidence="3" id="KW-1185">Reference proteome</keyword>
<proteinExistence type="predicted"/>
<name>E1ZZ95_CAMFO</name>
<evidence type="ECO:0000313" key="2">
    <source>
        <dbReference type="EMBL" id="EFN73510.1"/>
    </source>
</evidence>
<evidence type="ECO:0000256" key="1">
    <source>
        <dbReference type="SAM" id="MobiDB-lite"/>
    </source>
</evidence>
<dbReference type="Proteomes" id="UP000000311">
    <property type="component" value="Unassembled WGS sequence"/>
</dbReference>
<protein>
    <submittedName>
        <fullName evidence="2">Uncharacterized protein</fullName>
    </submittedName>
</protein>
<feature type="compositionally biased region" description="Basic and acidic residues" evidence="1">
    <location>
        <begin position="1"/>
        <end position="17"/>
    </location>
</feature>
<dbReference type="AlphaFoldDB" id="E1ZZ95"/>
<reference evidence="2 3" key="1">
    <citation type="journal article" date="2010" name="Science">
        <title>Genomic comparison of the ants Camponotus floridanus and Harpegnathos saltator.</title>
        <authorList>
            <person name="Bonasio R."/>
            <person name="Zhang G."/>
            <person name="Ye C."/>
            <person name="Mutti N.S."/>
            <person name="Fang X."/>
            <person name="Qin N."/>
            <person name="Donahue G."/>
            <person name="Yang P."/>
            <person name="Li Q."/>
            <person name="Li C."/>
            <person name="Zhang P."/>
            <person name="Huang Z."/>
            <person name="Berger S.L."/>
            <person name="Reinberg D."/>
            <person name="Wang J."/>
            <person name="Liebig J."/>
        </authorList>
    </citation>
    <scope>NUCLEOTIDE SEQUENCE [LARGE SCALE GENOMIC DNA]</scope>
    <source>
        <strain evidence="3">C129</strain>
    </source>
</reference>
<gene>
    <name evidence="2" type="ORF">EAG_09528</name>
</gene>
<dbReference type="EMBL" id="GL435311">
    <property type="protein sequence ID" value="EFN73510.1"/>
    <property type="molecule type" value="Genomic_DNA"/>
</dbReference>
<sequence length="361" mass="41204">MSGKDQQTREGKREKNAKSRSACGASLGDRWTPYVRTGATGVHREQSLRRSGGALASRMVALNYFAVRLRCDRCRIEARSRWEKSGASNSGVNNGGFINWLDLSLNTQRKTSFYCQEKSIAQYGILFWLTRLYRRGKRLPGTLPPRRGRQENVGMTMVSRSDAWDVAQGLLGLTGRCCYPVLAVQGVTYRKDTKLALFVDARACRGRAFQEDDADPESLARPRRITASIKTPTPIRERQWIFRYGMISTSVEGALQMRDFGHRTTMFLIFEMMSDKYEMNPRRGRRGRRSRGEETIRGWNSRTVRRNANSGEPQFLITIRPTRLREDAVENQAGNDAAVNRITSEFIPDDDATLIFHERDN</sequence>
<feature type="region of interest" description="Disordered" evidence="1">
    <location>
        <begin position="1"/>
        <end position="25"/>
    </location>
</feature>
<evidence type="ECO:0000313" key="3">
    <source>
        <dbReference type="Proteomes" id="UP000000311"/>
    </source>
</evidence>
<dbReference type="InParanoid" id="E1ZZ95"/>